<dbReference type="EMBL" id="QKWP01000732">
    <property type="protein sequence ID" value="RIB15603.1"/>
    <property type="molecule type" value="Genomic_DNA"/>
</dbReference>
<protein>
    <submittedName>
        <fullName evidence="1">Uncharacterized protein</fullName>
    </submittedName>
</protein>
<sequence length="61" mass="7430">MSDVYQKFLIYFQLSRHVRNEKSSKVYKYFISNSFNSSKVENIHRKNQKNLSKLSEDKRQI</sequence>
<dbReference type="Proteomes" id="UP000266673">
    <property type="component" value="Unassembled WGS sequence"/>
</dbReference>
<dbReference type="AlphaFoldDB" id="A0A397V6M9"/>
<keyword evidence="2" id="KW-1185">Reference proteome</keyword>
<accession>A0A397V6M9</accession>
<gene>
    <name evidence="1" type="ORF">C2G38_2092816</name>
</gene>
<organism evidence="1 2">
    <name type="scientific">Gigaspora rosea</name>
    <dbReference type="NCBI Taxonomy" id="44941"/>
    <lineage>
        <taxon>Eukaryota</taxon>
        <taxon>Fungi</taxon>
        <taxon>Fungi incertae sedis</taxon>
        <taxon>Mucoromycota</taxon>
        <taxon>Glomeromycotina</taxon>
        <taxon>Glomeromycetes</taxon>
        <taxon>Diversisporales</taxon>
        <taxon>Gigasporaceae</taxon>
        <taxon>Gigaspora</taxon>
    </lineage>
</organism>
<evidence type="ECO:0000313" key="2">
    <source>
        <dbReference type="Proteomes" id="UP000266673"/>
    </source>
</evidence>
<evidence type="ECO:0000313" key="1">
    <source>
        <dbReference type="EMBL" id="RIB15603.1"/>
    </source>
</evidence>
<name>A0A397V6M9_9GLOM</name>
<proteinExistence type="predicted"/>
<feature type="non-terminal residue" evidence="1">
    <location>
        <position position="61"/>
    </location>
</feature>
<reference evidence="1 2" key="1">
    <citation type="submission" date="2018-06" db="EMBL/GenBank/DDBJ databases">
        <title>Comparative genomics reveals the genomic features of Rhizophagus irregularis, R. cerebriforme, R. diaphanum and Gigaspora rosea, and their symbiotic lifestyle signature.</title>
        <authorList>
            <person name="Morin E."/>
            <person name="San Clemente H."/>
            <person name="Chen E.C.H."/>
            <person name="De La Providencia I."/>
            <person name="Hainaut M."/>
            <person name="Kuo A."/>
            <person name="Kohler A."/>
            <person name="Murat C."/>
            <person name="Tang N."/>
            <person name="Roy S."/>
            <person name="Loubradou J."/>
            <person name="Henrissat B."/>
            <person name="Grigoriev I.V."/>
            <person name="Corradi N."/>
            <person name="Roux C."/>
            <person name="Martin F.M."/>
        </authorList>
    </citation>
    <scope>NUCLEOTIDE SEQUENCE [LARGE SCALE GENOMIC DNA]</scope>
    <source>
        <strain evidence="1 2">DAOM 194757</strain>
    </source>
</reference>
<comment type="caution">
    <text evidence="1">The sequence shown here is derived from an EMBL/GenBank/DDBJ whole genome shotgun (WGS) entry which is preliminary data.</text>
</comment>